<keyword evidence="3 7" id="KW-0812">Transmembrane</keyword>
<feature type="transmembrane region" description="Helical" evidence="7">
    <location>
        <begin position="304"/>
        <end position="321"/>
    </location>
</feature>
<dbReference type="InterPro" id="IPR000620">
    <property type="entry name" value="EamA_dom"/>
</dbReference>
<evidence type="ECO:0000256" key="5">
    <source>
        <dbReference type="ARBA" id="ARBA00023136"/>
    </source>
</evidence>
<comment type="subcellular location">
    <subcellularLocation>
        <location evidence="1">Cell membrane</location>
        <topology evidence="1">Multi-pass membrane protein</topology>
    </subcellularLocation>
</comment>
<dbReference type="Pfam" id="PF00892">
    <property type="entry name" value="EamA"/>
    <property type="match status" value="2"/>
</dbReference>
<dbReference type="SUPFAM" id="SSF103481">
    <property type="entry name" value="Multidrug resistance efflux transporter EmrE"/>
    <property type="match status" value="2"/>
</dbReference>
<keyword evidence="2" id="KW-1003">Cell membrane</keyword>
<accession>A0ABU0DBJ0</accession>
<feature type="transmembrane region" description="Helical" evidence="7">
    <location>
        <begin position="35"/>
        <end position="56"/>
    </location>
</feature>
<feature type="transmembrane region" description="Helical" evidence="7">
    <location>
        <begin position="68"/>
        <end position="86"/>
    </location>
</feature>
<feature type="transmembrane region" description="Helical" evidence="7">
    <location>
        <begin position="153"/>
        <end position="172"/>
    </location>
</feature>
<evidence type="ECO:0000256" key="2">
    <source>
        <dbReference type="ARBA" id="ARBA00022475"/>
    </source>
</evidence>
<evidence type="ECO:0000313" key="10">
    <source>
        <dbReference type="Proteomes" id="UP001238467"/>
    </source>
</evidence>
<dbReference type="InterPro" id="IPR037185">
    <property type="entry name" value="EmrE-like"/>
</dbReference>
<gene>
    <name evidence="9" type="ORF">J2S76_000189</name>
</gene>
<feature type="transmembrane region" description="Helical" evidence="7">
    <location>
        <begin position="215"/>
        <end position="236"/>
    </location>
</feature>
<sequence length="332" mass="35221">MEHSQNASQDASQDASNHARRDSPPGPPGLLHDPWALAALLAMPLFFSTNLIVGRAVVDLVPPWSLAFWRWLLAAAVLLPLTAGALMRHRDLLRREWAHILLLGFLGMVLCGGNVYVALGHTTATNATLIYTTSTLMIVVLDALLKRRRLPKIQLLGSLAGFAGIALITVHGEPGRLLGLQFNSGDLGILVAAIAWAAYSLMLRQGPLTQLGGQTAFAANAIAGTLLLAPMALWEATTGASTPATLEAWGAIAFLAVVPSVLAFGLFQFAIKSAGAPVTANFLYLMPVYGVLLAVLLLGEELHLYHGVGFVLILGGVILATRRRDPSPRPAD</sequence>
<feature type="region of interest" description="Disordered" evidence="6">
    <location>
        <begin position="1"/>
        <end position="25"/>
    </location>
</feature>
<organism evidence="9 10">
    <name type="scientific">Ancylobacter vacuolatus</name>
    <dbReference type="NCBI Taxonomy" id="223389"/>
    <lineage>
        <taxon>Bacteria</taxon>
        <taxon>Pseudomonadati</taxon>
        <taxon>Pseudomonadota</taxon>
        <taxon>Alphaproteobacteria</taxon>
        <taxon>Hyphomicrobiales</taxon>
        <taxon>Xanthobacteraceae</taxon>
        <taxon>Ancylobacter</taxon>
    </lineage>
</organism>
<dbReference type="EMBL" id="JAUSUH010000001">
    <property type="protein sequence ID" value="MDQ0345788.1"/>
    <property type="molecule type" value="Genomic_DNA"/>
</dbReference>
<dbReference type="PANTHER" id="PTHR42920:SF11">
    <property type="entry name" value="INNER MEMBRANE PROTEIN YTFF"/>
    <property type="match status" value="1"/>
</dbReference>
<reference evidence="9 10" key="1">
    <citation type="submission" date="2023-07" db="EMBL/GenBank/DDBJ databases">
        <title>Genomic Encyclopedia of Type Strains, Phase IV (KMG-IV): sequencing the most valuable type-strain genomes for metagenomic binning, comparative biology and taxonomic classification.</title>
        <authorList>
            <person name="Goeker M."/>
        </authorList>
    </citation>
    <scope>NUCLEOTIDE SEQUENCE [LARGE SCALE GENOMIC DNA]</scope>
    <source>
        <strain evidence="9 10">DSM 1277</strain>
    </source>
</reference>
<evidence type="ECO:0000313" key="9">
    <source>
        <dbReference type="EMBL" id="MDQ0345788.1"/>
    </source>
</evidence>
<feature type="compositionally biased region" description="Polar residues" evidence="6">
    <location>
        <begin position="1"/>
        <end position="16"/>
    </location>
</feature>
<feature type="transmembrane region" description="Helical" evidence="7">
    <location>
        <begin position="98"/>
        <end position="117"/>
    </location>
</feature>
<evidence type="ECO:0000256" key="4">
    <source>
        <dbReference type="ARBA" id="ARBA00022989"/>
    </source>
</evidence>
<dbReference type="PANTHER" id="PTHR42920">
    <property type="entry name" value="OS03G0707200 PROTEIN-RELATED"/>
    <property type="match status" value="1"/>
</dbReference>
<comment type="caution">
    <text evidence="9">The sequence shown here is derived from an EMBL/GenBank/DDBJ whole genome shotgun (WGS) entry which is preliminary data.</text>
</comment>
<evidence type="ECO:0000256" key="1">
    <source>
        <dbReference type="ARBA" id="ARBA00004651"/>
    </source>
</evidence>
<evidence type="ECO:0000256" key="3">
    <source>
        <dbReference type="ARBA" id="ARBA00022692"/>
    </source>
</evidence>
<keyword evidence="5 7" id="KW-0472">Membrane</keyword>
<feature type="transmembrane region" description="Helical" evidence="7">
    <location>
        <begin position="278"/>
        <end position="298"/>
    </location>
</feature>
<feature type="transmembrane region" description="Helical" evidence="7">
    <location>
        <begin position="184"/>
        <end position="203"/>
    </location>
</feature>
<feature type="transmembrane region" description="Helical" evidence="7">
    <location>
        <begin position="248"/>
        <end position="271"/>
    </location>
</feature>
<dbReference type="RefSeq" id="WP_307056673.1">
    <property type="nucleotide sequence ID" value="NZ_JAUSUH010000001.1"/>
</dbReference>
<keyword evidence="4 7" id="KW-1133">Transmembrane helix</keyword>
<evidence type="ECO:0000259" key="8">
    <source>
        <dbReference type="Pfam" id="PF00892"/>
    </source>
</evidence>
<evidence type="ECO:0000256" key="7">
    <source>
        <dbReference type="SAM" id="Phobius"/>
    </source>
</evidence>
<dbReference type="InterPro" id="IPR051258">
    <property type="entry name" value="Diverse_Substrate_Transporter"/>
</dbReference>
<proteinExistence type="predicted"/>
<feature type="domain" description="EamA" evidence="8">
    <location>
        <begin position="35"/>
        <end position="169"/>
    </location>
</feature>
<protein>
    <submittedName>
        <fullName evidence="9">Drug/metabolite transporter (DMT)-like permease</fullName>
    </submittedName>
</protein>
<keyword evidence="10" id="KW-1185">Reference proteome</keyword>
<feature type="domain" description="EamA" evidence="8">
    <location>
        <begin position="184"/>
        <end position="321"/>
    </location>
</feature>
<evidence type="ECO:0000256" key="6">
    <source>
        <dbReference type="SAM" id="MobiDB-lite"/>
    </source>
</evidence>
<name>A0ABU0DBJ0_9HYPH</name>
<dbReference type="Proteomes" id="UP001238467">
    <property type="component" value="Unassembled WGS sequence"/>
</dbReference>